<keyword evidence="2" id="KW-1185">Reference proteome</keyword>
<dbReference type="Proteomes" id="UP000604083">
    <property type="component" value="Unassembled WGS sequence"/>
</dbReference>
<dbReference type="AlphaFoldDB" id="A0A934VP10"/>
<proteinExistence type="predicted"/>
<dbReference type="EMBL" id="JAENIO010000067">
    <property type="protein sequence ID" value="MBK1835621.1"/>
    <property type="molecule type" value="Genomic_DNA"/>
</dbReference>
<protein>
    <submittedName>
        <fullName evidence="1">Uncharacterized protein</fullName>
    </submittedName>
</protein>
<gene>
    <name evidence="1" type="ORF">JIN78_16250</name>
</gene>
<accession>A0A934VP10</accession>
<dbReference type="RefSeq" id="WP_200393057.1">
    <property type="nucleotide sequence ID" value="NZ_JAENIO010000067.1"/>
</dbReference>
<name>A0A934VP10_9BACT</name>
<evidence type="ECO:0000313" key="2">
    <source>
        <dbReference type="Proteomes" id="UP000604083"/>
    </source>
</evidence>
<evidence type="ECO:0000313" key="1">
    <source>
        <dbReference type="EMBL" id="MBK1835621.1"/>
    </source>
</evidence>
<comment type="caution">
    <text evidence="1">The sequence shown here is derived from an EMBL/GenBank/DDBJ whole genome shotgun (WGS) entry which is preliminary data.</text>
</comment>
<reference evidence="1" key="1">
    <citation type="submission" date="2021-01" db="EMBL/GenBank/DDBJ databases">
        <title>Modified the classification status of verrucomicrobia.</title>
        <authorList>
            <person name="Feng X."/>
        </authorList>
    </citation>
    <scope>NUCLEOTIDE SEQUENCE</scope>
    <source>
        <strain evidence="1">KCTC 12986</strain>
    </source>
</reference>
<organism evidence="1 2">
    <name type="scientific">Roseibacillus ishigakijimensis</name>
    <dbReference type="NCBI Taxonomy" id="454146"/>
    <lineage>
        <taxon>Bacteria</taxon>
        <taxon>Pseudomonadati</taxon>
        <taxon>Verrucomicrobiota</taxon>
        <taxon>Verrucomicrobiia</taxon>
        <taxon>Verrucomicrobiales</taxon>
        <taxon>Verrucomicrobiaceae</taxon>
        <taxon>Roseibacillus</taxon>
    </lineage>
</organism>
<sequence length="97" mass="9799">MPLEKIVRKAWFIAVSGVDDAAAAFVIMGGSGENGCWCGEITALLGRGPGGNPRALPWADMCSPVGAWGGRGVGLGWAWGGRGVAVGWAWDAGTAVG</sequence>